<evidence type="ECO:0008006" key="4">
    <source>
        <dbReference type="Google" id="ProtNLM"/>
    </source>
</evidence>
<keyword evidence="1" id="KW-0472">Membrane</keyword>
<evidence type="ECO:0000313" key="2">
    <source>
        <dbReference type="EMBL" id="KMT64436.1"/>
    </source>
</evidence>
<proteinExistence type="predicted"/>
<evidence type="ECO:0000313" key="3">
    <source>
        <dbReference type="Proteomes" id="UP000037600"/>
    </source>
</evidence>
<sequence>MKSLLAFGALLAAVIQLFNYLFIKSKYNNFLSVKGKIIKCKLDDFSNPDGSREFKANIEIEYEYQSKTYQCSTPVLRSFELFPAYQVEANLAGKHKEGDIVDVKFDVNKPSRGYISIAPLSIISSLLLVTSASVASAYLYYVKFILG</sequence>
<protein>
    <recommendedName>
        <fullName evidence="4">DUF3592 domain-containing protein</fullName>
    </recommendedName>
</protein>
<keyword evidence="1" id="KW-1133">Transmembrane helix</keyword>
<keyword evidence="1" id="KW-0812">Transmembrane</keyword>
<dbReference type="RefSeq" id="WP_048693826.1">
    <property type="nucleotide sequence ID" value="NZ_KQ130497.1"/>
</dbReference>
<comment type="caution">
    <text evidence="2">The sequence shown here is derived from an EMBL/GenBank/DDBJ whole genome shotgun (WGS) entry which is preliminary data.</text>
</comment>
<organism evidence="2 3">
    <name type="scientific">Catenovulum maritimum</name>
    <dbReference type="NCBI Taxonomy" id="1513271"/>
    <lineage>
        <taxon>Bacteria</taxon>
        <taxon>Pseudomonadati</taxon>
        <taxon>Pseudomonadota</taxon>
        <taxon>Gammaproteobacteria</taxon>
        <taxon>Alteromonadales</taxon>
        <taxon>Alteromonadaceae</taxon>
        <taxon>Catenovulum</taxon>
    </lineage>
</organism>
<evidence type="ECO:0000256" key="1">
    <source>
        <dbReference type="SAM" id="Phobius"/>
    </source>
</evidence>
<dbReference type="AlphaFoldDB" id="A0A0J8JIZ8"/>
<feature type="transmembrane region" description="Helical" evidence="1">
    <location>
        <begin position="114"/>
        <end position="141"/>
    </location>
</feature>
<name>A0A0J8JIZ8_9ALTE</name>
<gene>
    <name evidence="2" type="ORF">XM47_14150</name>
</gene>
<reference evidence="2 3" key="1">
    <citation type="submission" date="2015-04" db="EMBL/GenBank/DDBJ databases">
        <title>Draft Genome Sequence of the Novel Agar-Digesting Marine Bacterium Q1.</title>
        <authorList>
            <person name="Li Y."/>
            <person name="Li D."/>
            <person name="Chen G."/>
            <person name="Du Z."/>
        </authorList>
    </citation>
    <scope>NUCLEOTIDE SEQUENCE [LARGE SCALE GENOMIC DNA]</scope>
    <source>
        <strain evidence="2 3">Q1</strain>
    </source>
</reference>
<accession>A0A0J8JIZ8</accession>
<dbReference type="Proteomes" id="UP000037600">
    <property type="component" value="Unassembled WGS sequence"/>
</dbReference>
<dbReference type="EMBL" id="LAZL01000024">
    <property type="protein sequence ID" value="KMT64436.1"/>
    <property type="molecule type" value="Genomic_DNA"/>
</dbReference>
<keyword evidence="3" id="KW-1185">Reference proteome</keyword>
<dbReference type="OrthoDB" id="5740711at2"/>